<feature type="transmembrane region" description="Helical" evidence="8">
    <location>
        <begin position="43"/>
        <end position="65"/>
    </location>
</feature>
<feature type="transmembrane region" description="Helical" evidence="8">
    <location>
        <begin position="188"/>
        <end position="207"/>
    </location>
</feature>
<keyword evidence="2" id="KW-1003">Cell membrane</keyword>
<feature type="binding site" evidence="7">
    <location>
        <position position="218"/>
    </location>
    <ligand>
        <name>Mg(2+)</name>
        <dbReference type="ChEBI" id="CHEBI:18420"/>
    </ligand>
</feature>
<keyword evidence="4 8" id="KW-0812">Transmembrane</keyword>
<protein>
    <submittedName>
        <fullName evidence="9">Undecaprenyl/decaprenyl-phosphate alpha-N-acetylglucosaminyl 1-phosphate transferase</fullName>
    </submittedName>
</protein>
<dbReference type="AlphaFoldDB" id="A0A928VK51"/>
<reference evidence="9" key="1">
    <citation type="submission" date="2020-10" db="EMBL/GenBank/DDBJ databases">
        <authorList>
            <person name="Castelo-Branco R."/>
            <person name="Eusebio N."/>
            <person name="Adriana R."/>
            <person name="Vieira A."/>
            <person name="Brugerolle De Fraissinette N."/>
            <person name="Rezende De Castro R."/>
            <person name="Schneider M.P."/>
            <person name="Vasconcelos V."/>
            <person name="Leao P.N."/>
        </authorList>
    </citation>
    <scope>NUCLEOTIDE SEQUENCE</scope>
    <source>
        <strain evidence="9">LEGE 11480</strain>
    </source>
</reference>
<feature type="transmembrane region" description="Helical" evidence="8">
    <location>
        <begin position="138"/>
        <end position="160"/>
    </location>
</feature>
<keyword evidence="5 8" id="KW-1133">Transmembrane helix</keyword>
<feature type="transmembrane region" description="Helical" evidence="8">
    <location>
        <begin position="290"/>
        <end position="308"/>
    </location>
</feature>
<dbReference type="RefSeq" id="WP_264324637.1">
    <property type="nucleotide sequence ID" value="NZ_JADEXQ010000022.1"/>
</dbReference>
<feature type="transmembrane region" description="Helical" evidence="8">
    <location>
        <begin position="77"/>
        <end position="96"/>
    </location>
</feature>
<dbReference type="GO" id="GO:0005886">
    <property type="term" value="C:plasma membrane"/>
    <property type="evidence" value="ECO:0007669"/>
    <property type="project" value="UniProtKB-SubCell"/>
</dbReference>
<dbReference type="EMBL" id="JADEXQ010000022">
    <property type="protein sequence ID" value="MBE9029820.1"/>
    <property type="molecule type" value="Genomic_DNA"/>
</dbReference>
<comment type="cofactor">
    <cofactor evidence="7">
        <name>Mg(2+)</name>
        <dbReference type="ChEBI" id="CHEBI:18420"/>
    </cofactor>
</comment>
<dbReference type="GO" id="GO:0046872">
    <property type="term" value="F:metal ion binding"/>
    <property type="evidence" value="ECO:0007669"/>
    <property type="project" value="UniProtKB-KW"/>
</dbReference>
<dbReference type="GO" id="GO:0071555">
    <property type="term" value="P:cell wall organization"/>
    <property type="evidence" value="ECO:0007669"/>
    <property type="project" value="TreeGrafter"/>
</dbReference>
<dbReference type="Pfam" id="PF00953">
    <property type="entry name" value="Glycos_transf_4"/>
    <property type="match status" value="1"/>
</dbReference>
<keyword evidence="7" id="KW-0479">Metal-binding</keyword>
<dbReference type="GO" id="GO:0044038">
    <property type="term" value="P:cell wall macromolecule biosynthetic process"/>
    <property type="evidence" value="ECO:0007669"/>
    <property type="project" value="TreeGrafter"/>
</dbReference>
<feature type="transmembrane region" description="Helical" evidence="8">
    <location>
        <begin position="108"/>
        <end position="126"/>
    </location>
</feature>
<dbReference type="CDD" id="cd06853">
    <property type="entry name" value="GT_WecA_like"/>
    <property type="match status" value="1"/>
</dbReference>
<dbReference type="InterPro" id="IPR000715">
    <property type="entry name" value="Glycosyl_transferase_4"/>
</dbReference>
<accession>A0A928VK51</accession>
<feature type="binding site" evidence="7">
    <location>
        <position position="158"/>
    </location>
    <ligand>
        <name>Mg(2+)</name>
        <dbReference type="ChEBI" id="CHEBI:18420"/>
    </ligand>
</feature>
<evidence type="ECO:0000256" key="5">
    <source>
        <dbReference type="ARBA" id="ARBA00022989"/>
    </source>
</evidence>
<feature type="transmembrane region" description="Helical" evidence="8">
    <location>
        <begin position="166"/>
        <end position="183"/>
    </location>
</feature>
<evidence type="ECO:0000256" key="3">
    <source>
        <dbReference type="ARBA" id="ARBA00022679"/>
    </source>
</evidence>
<dbReference type="PANTHER" id="PTHR22926">
    <property type="entry name" value="PHOSPHO-N-ACETYLMURAMOYL-PENTAPEPTIDE-TRANSFERASE"/>
    <property type="match status" value="1"/>
</dbReference>
<name>A0A928VK51_9CYAN</name>
<dbReference type="GO" id="GO:0009103">
    <property type="term" value="P:lipopolysaccharide biosynthetic process"/>
    <property type="evidence" value="ECO:0007669"/>
    <property type="project" value="TreeGrafter"/>
</dbReference>
<evidence type="ECO:0000256" key="2">
    <source>
        <dbReference type="ARBA" id="ARBA00022475"/>
    </source>
</evidence>
<evidence type="ECO:0000313" key="10">
    <source>
        <dbReference type="Proteomes" id="UP000625316"/>
    </source>
</evidence>
<keyword evidence="3 9" id="KW-0808">Transferase</keyword>
<feature type="transmembrane region" description="Helical" evidence="8">
    <location>
        <begin position="246"/>
        <end position="269"/>
    </location>
</feature>
<evidence type="ECO:0000256" key="4">
    <source>
        <dbReference type="ARBA" id="ARBA00022692"/>
    </source>
</evidence>
<gene>
    <name evidence="9" type="ORF">IQ266_08775</name>
</gene>
<feature type="transmembrane region" description="Helical" evidence="8">
    <location>
        <begin position="314"/>
        <end position="333"/>
    </location>
</feature>
<keyword evidence="7" id="KW-0460">Magnesium</keyword>
<evidence type="ECO:0000256" key="1">
    <source>
        <dbReference type="ARBA" id="ARBA00004651"/>
    </source>
</evidence>
<dbReference type="PANTHER" id="PTHR22926:SF3">
    <property type="entry name" value="UNDECAPRENYL-PHOSPHATE ALPHA-N-ACETYLGLUCOSAMINYL 1-PHOSPHATE TRANSFERASE"/>
    <property type="match status" value="1"/>
</dbReference>
<comment type="caution">
    <text evidence="9">The sequence shown here is derived from an EMBL/GenBank/DDBJ whole genome shotgun (WGS) entry which is preliminary data.</text>
</comment>
<keyword evidence="10" id="KW-1185">Reference proteome</keyword>
<proteinExistence type="predicted"/>
<dbReference type="Proteomes" id="UP000625316">
    <property type="component" value="Unassembled WGS sequence"/>
</dbReference>
<evidence type="ECO:0000256" key="8">
    <source>
        <dbReference type="SAM" id="Phobius"/>
    </source>
</evidence>
<organism evidence="9 10">
    <name type="scientific">Romeriopsis navalis LEGE 11480</name>
    <dbReference type="NCBI Taxonomy" id="2777977"/>
    <lineage>
        <taxon>Bacteria</taxon>
        <taxon>Bacillati</taxon>
        <taxon>Cyanobacteriota</taxon>
        <taxon>Cyanophyceae</taxon>
        <taxon>Leptolyngbyales</taxon>
        <taxon>Leptolyngbyaceae</taxon>
        <taxon>Romeriopsis</taxon>
        <taxon>Romeriopsis navalis</taxon>
    </lineage>
</organism>
<dbReference type="GO" id="GO:0016780">
    <property type="term" value="F:phosphotransferase activity, for other substituted phosphate groups"/>
    <property type="evidence" value="ECO:0007669"/>
    <property type="project" value="InterPro"/>
</dbReference>
<comment type="subcellular location">
    <subcellularLocation>
        <location evidence="1">Cell membrane</location>
        <topology evidence="1">Multi-pass membrane protein</topology>
    </subcellularLocation>
</comment>
<evidence type="ECO:0000256" key="7">
    <source>
        <dbReference type="PIRSR" id="PIRSR600715-1"/>
    </source>
</evidence>
<keyword evidence="6 8" id="KW-0472">Membrane</keyword>
<evidence type="ECO:0000313" key="9">
    <source>
        <dbReference type="EMBL" id="MBE9029820.1"/>
    </source>
</evidence>
<sequence length="356" mass="38095">MKILAVFAIALFVVRLISPIVKQLGLKFGFVDQPDARKLHNQPMVRMGGVGIGVGAGIAGVIGIWWQADTITLHHSWLTIMAMFVAGMGFFAIGLADDRWSLSPKLRLGLQAVVTCLAWALGLQMHNLPIPGVGTVALGYWSLPVTFLWLAGVTNALNWLDGLDGLAAGVTGIAALTFAAIGWQQQDVVSILLSLSLAGASFGFLRYNAFPAQMYMGDGGSYFIGGMLAGLGILCTGNSDSFSLTALPYVVLALPILDMVLVIGSRVFGGKSPFFPDQRHIHHRLLRLHLTKQASVVFIYILALWAAVTANWLLYTPWAWSNVVLLALLLTFVNRAGLQTASTQLGPVGPAMPAEA</sequence>
<evidence type="ECO:0000256" key="6">
    <source>
        <dbReference type="ARBA" id="ARBA00023136"/>
    </source>
</evidence>